<comment type="caution">
    <text evidence="1">The sequence shown here is derived from an EMBL/GenBank/DDBJ whole genome shotgun (WGS) entry which is preliminary data.</text>
</comment>
<proteinExistence type="predicted"/>
<gene>
    <name evidence="1" type="ORF">FF38_01307</name>
</gene>
<evidence type="ECO:0000313" key="2">
    <source>
        <dbReference type="Proteomes" id="UP000037069"/>
    </source>
</evidence>
<organism evidence="1 2">
    <name type="scientific">Lucilia cuprina</name>
    <name type="common">Green bottle fly</name>
    <name type="synonym">Australian sheep blowfly</name>
    <dbReference type="NCBI Taxonomy" id="7375"/>
    <lineage>
        <taxon>Eukaryota</taxon>
        <taxon>Metazoa</taxon>
        <taxon>Ecdysozoa</taxon>
        <taxon>Arthropoda</taxon>
        <taxon>Hexapoda</taxon>
        <taxon>Insecta</taxon>
        <taxon>Pterygota</taxon>
        <taxon>Neoptera</taxon>
        <taxon>Endopterygota</taxon>
        <taxon>Diptera</taxon>
        <taxon>Brachycera</taxon>
        <taxon>Muscomorpha</taxon>
        <taxon>Oestroidea</taxon>
        <taxon>Calliphoridae</taxon>
        <taxon>Luciliinae</taxon>
        <taxon>Lucilia</taxon>
    </lineage>
</organism>
<dbReference type="EMBL" id="JRES01001300">
    <property type="protein sequence ID" value="KNC23792.1"/>
    <property type="molecule type" value="Genomic_DNA"/>
</dbReference>
<dbReference type="AlphaFoldDB" id="A0A0L0BUS8"/>
<accession>A0A0L0BUS8</accession>
<sequence>MTSQNAMQNIHTRKKVIEKIMNNERQKQIQNTTMHIGSPNECSGIESDWSPHIHTYECMYLEKETVNEVQQLFTSASSVLTSTFLLLHLSDKSFKIFNNLCPSAPKDFLLSLSLINRDHHLYSYFLILALDQIKQQQQSLELTLRENHEHFKCTYGIHFQVDYLSRKMS</sequence>
<name>A0A0L0BUS8_LUCCU</name>
<keyword evidence="2" id="KW-1185">Reference proteome</keyword>
<dbReference type="Proteomes" id="UP000037069">
    <property type="component" value="Unassembled WGS sequence"/>
</dbReference>
<protein>
    <submittedName>
        <fullName evidence="1">Uncharacterized protein</fullName>
    </submittedName>
</protein>
<reference evidence="1 2" key="1">
    <citation type="journal article" date="2015" name="Nat. Commun.">
        <title>Lucilia cuprina genome unlocks parasitic fly biology to underpin future interventions.</title>
        <authorList>
            <person name="Anstead C.A."/>
            <person name="Korhonen P.K."/>
            <person name="Young N.D."/>
            <person name="Hall R.S."/>
            <person name="Jex A.R."/>
            <person name="Murali S.C."/>
            <person name="Hughes D.S."/>
            <person name="Lee S.F."/>
            <person name="Perry T."/>
            <person name="Stroehlein A.J."/>
            <person name="Ansell B.R."/>
            <person name="Breugelmans B."/>
            <person name="Hofmann A."/>
            <person name="Qu J."/>
            <person name="Dugan S."/>
            <person name="Lee S.L."/>
            <person name="Chao H."/>
            <person name="Dinh H."/>
            <person name="Han Y."/>
            <person name="Doddapaneni H.V."/>
            <person name="Worley K.C."/>
            <person name="Muzny D.M."/>
            <person name="Ioannidis P."/>
            <person name="Waterhouse R.M."/>
            <person name="Zdobnov E.M."/>
            <person name="James P.J."/>
            <person name="Bagnall N.H."/>
            <person name="Kotze A.C."/>
            <person name="Gibbs R.A."/>
            <person name="Richards S."/>
            <person name="Batterham P."/>
            <person name="Gasser R.B."/>
        </authorList>
    </citation>
    <scope>NUCLEOTIDE SEQUENCE [LARGE SCALE GENOMIC DNA]</scope>
    <source>
        <strain evidence="1 2">LS</strain>
        <tissue evidence="1">Full body</tissue>
    </source>
</reference>
<evidence type="ECO:0000313" key="1">
    <source>
        <dbReference type="EMBL" id="KNC23792.1"/>
    </source>
</evidence>